<protein>
    <submittedName>
        <fullName evidence="2">Uncharacterized protein</fullName>
    </submittedName>
</protein>
<proteinExistence type="predicted"/>
<organism evidence="2 3">
    <name type="scientific">Hirsutella minnesotensis 3608</name>
    <dbReference type="NCBI Taxonomy" id="1043627"/>
    <lineage>
        <taxon>Eukaryota</taxon>
        <taxon>Fungi</taxon>
        <taxon>Dikarya</taxon>
        <taxon>Ascomycota</taxon>
        <taxon>Pezizomycotina</taxon>
        <taxon>Sordariomycetes</taxon>
        <taxon>Hypocreomycetidae</taxon>
        <taxon>Hypocreales</taxon>
        <taxon>Ophiocordycipitaceae</taxon>
        <taxon>Hirsutella</taxon>
    </lineage>
</organism>
<gene>
    <name evidence="2" type="ORF">HIM_09412</name>
</gene>
<dbReference type="AlphaFoldDB" id="A0A0F7ZGN6"/>
<feature type="region of interest" description="Disordered" evidence="1">
    <location>
        <begin position="1"/>
        <end position="62"/>
    </location>
</feature>
<evidence type="ECO:0000313" key="3">
    <source>
        <dbReference type="Proteomes" id="UP000054481"/>
    </source>
</evidence>
<dbReference type="Proteomes" id="UP000054481">
    <property type="component" value="Unassembled WGS sequence"/>
</dbReference>
<evidence type="ECO:0000313" key="2">
    <source>
        <dbReference type="EMBL" id="KJZ71206.1"/>
    </source>
</evidence>
<sequence length="108" mass="11592">MAPSQPRSQHIAARSSSTASRRMSVRSSASSVASSMGYSASSTTSSSSACSPSSLSPESTINSIIFRQPSIRGLEEERKSFPRGLSILEPRPIVYWSSMEERMGSMAI</sequence>
<name>A0A0F7ZGN6_9HYPO</name>
<evidence type="ECO:0000256" key="1">
    <source>
        <dbReference type="SAM" id="MobiDB-lite"/>
    </source>
</evidence>
<feature type="compositionally biased region" description="Low complexity" evidence="1">
    <location>
        <begin position="12"/>
        <end position="62"/>
    </location>
</feature>
<reference evidence="2 3" key="1">
    <citation type="journal article" date="2014" name="Genome Biol. Evol.">
        <title>Comparative genomics and transcriptomics analyses reveal divergent lifestyle features of nematode endoparasitic fungus Hirsutella minnesotensis.</title>
        <authorList>
            <person name="Lai Y."/>
            <person name="Liu K."/>
            <person name="Zhang X."/>
            <person name="Zhang X."/>
            <person name="Li K."/>
            <person name="Wang N."/>
            <person name="Shu C."/>
            <person name="Wu Y."/>
            <person name="Wang C."/>
            <person name="Bushley K.E."/>
            <person name="Xiang M."/>
            <person name="Liu X."/>
        </authorList>
    </citation>
    <scope>NUCLEOTIDE SEQUENCE [LARGE SCALE GENOMIC DNA]</scope>
    <source>
        <strain evidence="2 3">3608</strain>
    </source>
</reference>
<keyword evidence="3" id="KW-1185">Reference proteome</keyword>
<dbReference type="OrthoDB" id="5206390at2759"/>
<accession>A0A0F7ZGN6</accession>
<dbReference type="EMBL" id="KQ030584">
    <property type="protein sequence ID" value="KJZ71206.1"/>
    <property type="molecule type" value="Genomic_DNA"/>
</dbReference>